<dbReference type="PATRIC" id="fig|1299334.3.peg.5073"/>
<evidence type="ECO:0000313" key="2">
    <source>
        <dbReference type="EMBL" id="EUA33287.1"/>
    </source>
</evidence>
<evidence type="ECO:0000256" key="1">
    <source>
        <dbReference type="SAM" id="MobiDB-lite"/>
    </source>
</evidence>
<comment type="caution">
    <text evidence="2">The sequence shown here is derived from an EMBL/GenBank/DDBJ whole genome shotgun (WGS) entry which is preliminary data.</text>
</comment>
<feature type="region of interest" description="Disordered" evidence="1">
    <location>
        <begin position="1"/>
        <end position="24"/>
    </location>
</feature>
<protein>
    <submittedName>
        <fullName evidence="2">Uncharacterized protein</fullName>
    </submittedName>
</protein>
<name>X8AN40_MYCXE</name>
<dbReference type="EMBL" id="JAOB01000047">
    <property type="protein sequence ID" value="EUA33287.1"/>
    <property type="molecule type" value="Genomic_DNA"/>
</dbReference>
<dbReference type="AlphaFoldDB" id="X8AN40"/>
<reference evidence="2" key="1">
    <citation type="submission" date="2014-01" db="EMBL/GenBank/DDBJ databases">
        <authorList>
            <person name="Brown-Elliot B."/>
            <person name="Wallace R."/>
            <person name="Lenaerts A."/>
            <person name="Ordway D."/>
            <person name="DeGroote M.A."/>
            <person name="Parker T."/>
            <person name="Sizemore C."/>
            <person name="Tallon L.J."/>
            <person name="Sadzewicz L.K."/>
            <person name="Sengamalay N."/>
            <person name="Fraser C.M."/>
            <person name="Hine E."/>
            <person name="Shefchek K.A."/>
            <person name="Das S.P."/>
            <person name="Tettelin H."/>
        </authorList>
    </citation>
    <scope>NUCLEOTIDE SEQUENCE [LARGE SCALE GENOMIC DNA]</scope>
    <source>
        <strain evidence="2">4042</strain>
    </source>
</reference>
<organism evidence="2">
    <name type="scientific">Mycobacterium xenopi 4042</name>
    <dbReference type="NCBI Taxonomy" id="1299334"/>
    <lineage>
        <taxon>Bacteria</taxon>
        <taxon>Bacillati</taxon>
        <taxon>Actinomycetota</taxon>
        <taxon>Actinomycetes</taxon>
        <taxon>Mycobacteriales</taxon>
        <taxon>Mycobacteriaceae</taxon>
        <taxon>Mycobacterium</taxon>
    </lineage>
</organism>
<sequence>MTTTITPDPEAIRPELDHHADRGLSRPTCIKPACRCASG</sequence>
<proteinExistence type="predicted"/>
<feature type="compositionally biased region" description="Basic and acidic residues" evidence="1">
    <location>
        <begin position="10"/>
        <end position="24"/>
    </location>
</feature>
<gene>
    <name evidence="2" type="ORF">I553_7697</name>
</gene>
<accession>X8AN40</accession>